<dbReference type="SUPFAM" id="SSF53300">
    <property type="entry name" value="vWA-like"/>
    <property type="match status" value="1"/>
</dbReference>
<gene>
    <name evidence="2" type="ORF">FRD01_22150</name>
</gene>
<evidence type="ECO:0000313" key="2">
    <source>
        <dbReference type="EMBL" id="QED29886.1"/>
    </source>
</evidence>
<dbReference type="AlphaFoldDB" id="A0A5B8Y1R6"/>
<organism evidence="2 3">
    <name type="scientific">Microvenator marinus</name>
    <dbReference type="NCBI Taxonomy" id="2600177"/>
    <lineage>
        <taxon>Bacteria</taxon>
        <taxon>Deltaproteobacteria</taxon>
        <taxon>Bradymonadales</taxon>
        <taxon>Microvenatoraceae</taxon>
        <taxon>Microvenator</taxon>
    </lineage>
</organism>
<dbReference type="EMBL" id="CP042467">
    <property type="protein sequence ID" value="QED29886.1"/>
    <property type="molecule type" value="Genomic_DNA"/>
</dbReference>
<dbReference type="Gene3D" id="3.40.50.410">
    <property type="entry name" value="von Willebrand factor, type A domain"/>
    <property type="match status" value="1"/>
</dbReference>
<dbReference type="InterPro" id="IPR050934">
    <property type="entry name" value="ITIH"/>
</dbReference>
<accession>A0A5B8Y1R6</accession>
<proteinExistence type="predicted"/>
<evidence type="ECO:0000313" key="3">
    <source>
        <dbReference type="Proteomes" id="UP000321595"/>
    </source>
</evidence>
<dbReference type="RefSeq" id="WP_146963119.1">
    <property type="nucleotide sequence ID" value="NZ_CP042467.1"/>
</dbReference>
<reference evidence="2 3" key="1">
    <citation type="submission" date="2019-08" db="EMBL/GenBank/DDBJ databases">
        <authorList>
            <person name="Liang Q."/>
        </authorList>
    </citation>
    <scope>NUCLEOTIDE SEQUENCE [LARGE SCALE GENOMIC DNA]</scope>
    <source>
        <strain evidence="2 3">V1718</strain>
    </source>
</reference>
<dbReference type="Proteomes" id="UP000321595">
    <property type="component" value="Chromosome"/>
</dbReference>
<dbReference type="PROSITE" id="PS50234">
    <property type="entry name" value="VWFA"/>
    <property type="match status" value="1"/>
</dbReference>
<feature type="domain" description="VWFA" evidence="1">
    <location>
        <begin position="39"/>
        <end position="218"/>
    </location>
</feature>
<dbReference type="OrthoDB" id="9781333at2"/>
<dbReference type="PANTHER" id="PTHR10338">
    <property type="entry name" value="INTER-ALPHA-TRYPSIN INHIBITOR HEAVY CHAIN FAMILY MEMBER"/>
    <property type="match status" value="1"/>
</dbReference>
<dbReference type="InterPro" id="IPR002035">
    <property type="entry name" value="VWF_A"/>
</dbReference>
<name>A0A5B8Y1R6_9DELT</name>
<dbReference type="KEGG" id="bbae:FRD01_22150"/>
<dbReference type="InterPro" id="IPR036465">
    <property type="entry name" value="vWFA_dom_sf"/>
</dbReference>
<dbReference type="Pfam" id="PF00092">
    <property type="entry name" value="VWA"/>
    <property type="match status" value="1"/>
</dbReference>
<sequence length="412" mass="46048">MEIQVKVDRNWVAMSGKCRRFAELKLVAPKSEKESPPLSVAFVVDVSSSMRGRKIQQTIEALKQAISHLRPCDWFSITVFNHRSSVLMESLKATEEHVRFAKKLIQTIEAQGNTNISAGWSSGFHTLVEKAEQKLVIVLSDGLTNAGMVEPSQLADMTRQGIQKGVRTSTFGIGEGFDEQVLETMAHEGGGNFVFFADESRIPEIMESEIKECLAASVMNARVQVVGPPGYDGKISFLGRYKSHRTRESLDVHLGSLISKQELKLYFEFELDAIAPDDSNLFFVKVFGEDALLSEADVSFVGVSEVPEPPLLHEDVLVRSYKAKRNLVILEATHLNSLHLYDEARRAIRELARECLEAYTETLSEGLGRVHEKLILDASRFGRSMSSVERKTSHSHVLYEARSRGLFNRSSS</sequence>
<dbReference type="PANTHER" id="PTHR10338:SF108">
    <property type="entry name" value="INTER-ALPHA-TRYPSIN INHIBITOR HEAVY CHAIN H4-LIKE PROTEIN"/>
    <property type="match status" value="1"/>
</dbReference>
<dbReference type="SMART" id="SM00327">
    <property type="entry name" value="VWA"/>
    <property type="match status" value="1"/>
</dbReference>
<keyword evidence="3" id="KW-1185">Reference proteome</keyword>
<protein>
    <submittedName>
        <fullName evidence="2">VWA domain-containing protein</fullName>
    </submittedName>
</protein>
<evidence type="ECO:0000259" key="1">
    <source>
        <dbReference type="PROSITE" id="PS50234"/>
    </source>
</evidence>